<dbReference type="OrthoDB" id="5240110at2759"/>
<reference evidence="3" key="1">
    <citation type="journal article" date="2017" name="bioRxiv">
        <title>Conservation of a gene cluster reveals novel cercosporin biosynthetic mechanisms and extends production to the genus Colletotrichum.</title>
        <authorList>
            <person name="de Jonge R."/>
            <person name="Ebert M.K."/>
            <person name="Huitt-Roehl C.R."/>
            <person name="Pal P."/>
            <person name="Suttle J.C."/>
            <person name="Spanner R.E."/>
            <person name="Neubauer J.D."/>
            <person name="Jurick W.M.II."/>
            <person name="Stott K.A."/>
            <person name="Secor G.A."/>
            <person name="Thomma B.P.H.J."/>
            <person name="Van de Peer Y."/>
            <person name="Townsend C.A."/>
            <person name="Bolton M.D."/>
        </authorList>
    </citation>
    <scope>NUCLEOTIDE SEQUENCE [LARGE SCALE GENOMIC DNA]</scope>
    <source>
        <strain evidence="3">CBS538.71</strain>
    </source>
</reference>
<accession>A0A2S6BXR4</accession>
<comment type="caution">
    <text evidence="2">The sequence shown here is derived from an EMBL/GenBank/DDBJ whole genome shotgun (WGS) entry which is preliminary data.</text>
</comment>
<organism evidence="2 3">
    <name type="scientific">Cercospora berteroae</name>
    <dbReference type="NCBI Taxonomy" id="357750"/>
    <lineage>
        <taxon>Eukaryota</taxon>
        <taxon>Fungi</taxon>
        <taxon>Dikarya</taxon>
        <taxon>Ascomycota</taxon>
        <taxon>Pezizomycotina</taxon>
        <taxon>Dothideomycetes</taxon>
        <taxon>Dothideomycetidae</taxon>
        <taxon>Mycosphaerellales</taxon>
        <taxon>Mycosphaerellaceae</taxon>
        <taxon>Cercospora</taxon>
    </lineage>
</organism>
<evidence type="ECO:0000313" key="3">
    <source>
        <dbReference type="Proteomes" id="UP000237631"/>
    </source>
</evidence>
<keyword evidence="1" id="KW-0812">Transmembrane</keyword>
<gene>
    <name evidence="2" type="ORF">CBER1_10271</name>
</gene>
<evidence type="ECO:0000313" key="2">
    <source>
        <dbReference type="EMBL" id="PPJ52280.1"/>
    </source>
</evidence>
<keyword evidence="3" id="KW-1185">Reference proteome</keyword>
<sequence>MAASLFSSTIATSRQNATRTFSTTSSSRASILFQLGALSNSRETQHFNKISKLQRFEHSPNLKLIKTSEIDPYPVPIERLLQNAPPTRGETKIAAVANTTAFKRAAVGPAWDSRALAVGRALLADTRRQRGRMARLVERARKREVRASRLLAEHVAALKNERQRMREEMRSAGFLILLSVGAATGLAMWTFWPAERARDSGDLGRRIAEKARASIPLPPITSAKEVVAGAGAVPVTATVTGEATVAPATVFKEEVVAKPASSWSWRSLFWRQP</sequence>
<dbReference type="Proteomes" id="UP000237631">
    <property type="component" value="Unassembled WGS sequence"/>
</dbReference>
<evidence type="ECO:0000256" key="1">
    <source>
        <dbReference type="SAM" id="Phobius"/>
    </source>
</evidence>
<dbReference type="EMBL" id="PNEN01001709">
    <property type="protein sequence ID" value="PPJ52280.1"/>
    <property type="molecule type" value="Genomic_DNA"/>
</dbReference>
<feature type="transmembrane region" description="Helical" evidence="1">
    <location>
        <begin position="172"/>
        <end position="192"/>
    </location>
</feature>
<protein>
    <submittedName>
        <fullName evidence="2">Uncharacterized protein</fullName>
    </submittedName>
</protein>
<keyword evidence="1" id="KW-0472">Membrane</keyword>
<name>A0A2S6BXR4_9PEZI</name>
<dbReference type="AlphaFoldDB" id="A0A2S6BXR4"/>
<proteinExistence type="predicted"/>
<keyword evidence="1" id="KW-1133">Transmembrane helix</keyword>